<evidence type="ECO:0000313" key="2">
    <source>
        <dbReference type="EMBL" id="CAH0994466.1"/>
    </source>
</evidence>
<dbReference type="RefSeq" id="WP_238804232.1">
    <property type="nucleotide sequence ID" value="NZ_CAKLPY010000001.1"/>
</dbReference>
<evidence type="ECO:0000313" key="3">
    <source>
        <dbReference type="Proteomes" id="UP000837932"/>
    </source>
</evidence>
<comment type="caution">
    <text evidence="2">The sequence shown here is derived from an EMBL/GenBank/DDBJ whole genome shotgun (WGS) entry which is preliminary data.</text>
</comment>
<dbReference type="EMBL" id="CAKLPY010000001">
    <property type="protein sequence ID" value="CAH0994466.1"/>
    <property type="molecule type" value="Genomic_DNA"/>
</dbReference>
<dbReference type="Proteomes" id="UP000837932">
    <property type="component" value="Unassembled WGS sequence"/>
</dbReference>
<reference evidence="2" key="1">
    <citation type="submission" date="2021-12" db="EMBL/GenBank/DDBJ databases">
        <authorList>
            <person name="Rodrigo-Torres L."/>
            <person name="Arahal R. D."/>
            <person name="Lucena T."/>
        </authorList>
    </citation>
    <scope>NUCLEOTIDE SEQUENCE</scope>
    <source>
        <strain evidence="2">CECT 8858</strain>
    </source>
</reference>
<organism evidence="2 3">
    <name type="scientific">Emticicia aquatica</name>
    <dbReference type="NCBI Taxonomy" id="1681835"/>
    <lineage>
        <taxon>Bacteria</taxon>
        <taxon>Pseudomonadati</taxon>
        <taxon>Bacteroidota</taxon>
        <taxon>Cytophagia</taxon>
        <taxon>Cytophagales</taxon>
        <taxon>Leadbetterellaceae</taxon>
        <taxon>Emticicia</taxon>
    </lineage>
</organism>
<evidence type="ECO:0008006" key="4">
    <source>
        <dbReference type="Google" id="ProtNLM"/>
    </source>
</evidence>
<keyword evidence="1" id="KW-1133">Transmembrane helix</keyword>
<gene>
    <name evidence="2" type="ORF">EMA8858_00576</name>
</gene>
<keyword evidence="3" id="KW-1185">Reference proteome</keyword>
<accession>A0ABM9AMI1</accession>
<keyword evidence="1" id="KW-0472">Membrane</keyword>
<evidence type="ECO:0000256" key="1">
    <source>
        <dbReference type="SAM" id="Phobius"/>
    </source>
</evidence>
<name>A0ABM9AMI1_9BACT</name>
<keyword evidence="1" id="KW-0812">Transmembrane</keyword>
<protein>
    <recommendedName>
        <fullName evidence="4">Photosystem II protein L</fullName>
    </recommendedName>
</protein>
<sequence>MKNNDINSPSEAETDSPPILGTWRNVYTLVVGTLVLLIVLFYAFTLYFA</sequence>
<feature type="transmembrane region" description="Helical" evidence="1">
    <location>
        <begin position="26"/>
        <end position="48"/>
    </location>
</feature>
<proteinExistence type="predicted"/>